<dbReference type="EMBL" id="MKZO01000017">
    <property type="protein sequence ID" value="OLS62899.1"/>
    <property type="molecule type" value="Genomic_DNA"/>
</dbReference>
<evidence type="ECO:0000313" key="1">
    <source>
        <dbReference type="EMBL" id="OLS62899.1"/>
    </source>
</evidence>
<dbReference type="AlphaFoldDB" id="A0A1Q9R660"/>
<reference evidence="1 2" key="1">
    <citation type="submission" date="2016-10" db="EMBL/GenBank/DDBJ databases">
        <title>Genome Sequence of Pseudomonas putida GM4FR.</title>
        <authorList>
            <person name="Poehlein A."/>
            <person name="Wemheuer F."/>
            <person name="Hollensteiner J."/>
            <person name="Wemheuer B."/>
        </authorList>
    </citation>
    <scope>NUCLEOTIDE SEQUENCE [LARGE SCALE GENOMIC DNA]</scope>
    <source>
        <strain evidence="1 2">GM4FR</strain>
    </source>
</reference>
<accession>A0A1Q9R660</accession>
<sequence length="152" mass="17007">MNGLTWVMTLRVRIGPGEELGRCVDGARTNYPILGGDFEGPGLVGWVLPGGADQYLLRPDGVGELDARYSLLSDRGERINIHNLGLLVLDEEGKRLEAEGQWPLAEERYRCSCSPRFQVAEGRLGWLREECFIGRVTYPSTEQVQIAVYRLV</sequence>
<comment type="caution">
    <text evidence="1">The sequence shown here is derived from an EMBL/GenBank/DDBJ whole genome shotgun (WGS) entry which is preliminary data.</text>
</comment>
<dbReference type="Gene3D" id="2.40.160.20">
    <property type="match status" value="1"/>
</dbReference>
<dbReference type="InterPro" id="IPR020915">
    <property type="entry name" value="UPF0311"/>
</dbReference>
<evidence type="ECO:0000313" key="2">
    <source>
        <dbReference type="Proteomes" id="UP000186736"/>
    </source>
</evidence>
<dbReference type="OrthoDB" id="5294829at2"/>
<organism evidence="1 2">
    <name type="scientific">Pseudomonas putida</name>
    <name type="common">Arthrobacter siderocapsulatus</name>
    <dbReference type="NCBI Taxonomy" id="303"/>
    <lineage>
        <taxon>Bacteria</taxon>
        <taxon>Pseudomonadati</taxon>
        <taxon>Pseudomonadota</taxon>
        <taxon>Gammaproteobacteria</taxon>
        <taxon>Pseudomonadales</taxon>
        <taxon>Pseudomonadaceae</taxon>
        <taxon>Pseudomonas</taxon>
    </lineage>
</organism>
<dbReference type="Proteomes" id="UP000186736">
    <property type="component" value="Unassembled WGS sequence"/>
</dbReference>
<dbReference type="PANTHER" id="PTHR37315">
    <property type="entry name" value="UPF0311 PROTEIN BLR7842"/>
    <property type="match status" value="1"/>
</dbReference>
<dbReference type="PANTHER" id="PTHR37315:SF1">
    <property type="entry name" value="UPF0311 PROTEIN BLR7842"/>
    <property type="match status" value="1"/>
</dbReference>
<dbReference type="RefSeq" id="WP_075803186.1">
    <property type="nucleotide sequence ID" value="NZ_MKZO01000017.1"/>
</dbReference>
<gene>
    <name evidence="1" type="ORF">PSEMO_22530</name>
</gene>
<name>A0A1Q9R660_PSEPU</name>
<protein>
    <submittedName>
        <fullName evidence="1">Uncharacterized protein</fullName>
    </submittedName>
</protein>
<proteinExistence type="predicted"/>
<dbReference type="Pfam" id="PF11578">
    <property type="entry name" value="DUF3237"/>
    <property type="match status" value="1"/>
</dbReference>